<proteinExistence type="predicted"/>
<feature type="compositionally biased region" description="Basic and acidic residues" evidence="1">
    <location>
        <begin position="33"/>
        <end position="42"/>
    </location>
</feature>
<evidence type="ECO:0000256" key="1">
    <source>
        <dbReference type="SAM" id="MobiDB-lite"/>
    </source>
</evidence>
<organism evidence="2 3">
    <name type="scientific">Papaver atlanticum</name>
    <dbReference type="NCBI Taxonomy" id="357466"/>
    <lineage>
        <taxon>Eukaryota</taxon>
        <taxon>Viridiplantae</taxon>
        <taxon>Streptophyta</taxon>
        <taxon>Embryophyta</taxon>
        <taxon>Tracheophyta</taxon>
        <taxon>Spermatophyta</taxon>
        <taxon>Magnoliopsida</taxon>
        <taxon>Ranunculales</taxon>
        <taxon>Papaveraceae</taxon>
        <taxon>Papaveroideae</taxon>
        <taxon>Papaver</taxon>
    </lineage>
</organism>
<protein>
    <submittedName>
        <fullName evidence="2">Uncharacterized protein</fullName>
    </submittedName>
</protein>
<name>A0AAD4X758_9MAGN</name>
<reference evidence="2" key="1">
    <citation type="submission" date="2022-04" db="EMBL/GenBank/DDBJ databases">
        <title>A functionally conserved STORR gene fusion in Papaver species that diverged 16.8 million years ago.</title>
        <authorList>
            <person name="Catania T."/>
        </authorList>
    </citation>
    <scope>NUCLEOTIDE SEQUENCE</scope>
    <source>
        <strain evidence="2">S-188037</strain>
    </source>
</reference>
<dbReference type="AlphaFoldDB" id="A0AAD4X758"/>
<feature type="region of interest" description="Disordered" evidence="1">
    <location>
        <begin position="1"/>
        <end position="43"/>
    </location>
</feature>
<keyword evidence="3" id="KW-1185">Reference proteome</keyword>
<evidence type="ECO:0000313" key="2">
    <source>
        <dbReference type="EMBL" id="KAI3857615.1"/>
    </source>
</evidence>
<dbReference type="Proteomes" id="UP001202328">
    <property type="component" value="Unassembled WGS sequence"/>
</dbReference>
<comment type="caution">
    <text evidence="2">The sequence shown here is derived from an EMBL/GenBank/DDBJ whole genome shotgun (WGS) entry which is preliminary data.</text>
</comment>
<gene>
    <name evidence="2" type="ORF">MKW98_028879</name>
</gene>
<sequence length="167" mass="18539">MLDDPIGKRFASPPSNNISESNTGSAQDVALQSERDSNKEESPITELFRRLKISVPPSSEFGIIDELDDKEFQEIASSQCVVTGTWDLSADFDICTRKVNCQVILGALYGSYTFKPWLCNGGSDLPTLKTGTSGEEIYQFYHTKTASQLRMGDIPKLLTEYKQLVSK</sequence>
<dbReference type="EMBL" id="JAJJMB010014829">
    <property type="protein sequence ID" value="KAI3857615.1"/>
    <property type="molecule type" value="Genomic_DNA"/>
</dbReference>
<feature type="compositionally biased region" description="Polar residues" evidence="1">
    <location>
        <begin position="13"/>
        <end position="26"/>
    </location>
</feature>
<accession>A0AAD4X758</accession>
<evidence type="ECO:0000313" key="3">
    <source>
        <dbReference type="Proteomes" id="UP001202328"/>
    </source>
</evidence>